<dbReference type="PANTHER" id="PTHR32282">
    <property type="entry name" value="BINDING PROTEIN TRANSPEPTIDASE, PUTATIVE-RELATED"/>
    <property type="match status" value="1"/>
</dbReference>
<dbReference type="InterPro" id="IPR001460">
    <property type="entry name" value="PCN-bd_Tpept"/>
</dbReference>
<evidence type="ECO:0000256" key="9">
    <source>
        <dbReference type="ARBA" id="ARBA00022801"/>
    </source>
</evidence>
<feature type="transmembrane region" description="Helical" evidence="17">
    <location>
        <begin position="118"/>
        <end position="138"/>
    </location>
</feature>
<keyword evidence="7" id="KW-0328">Glycosyltransferase</keyword>
<name>A0A0G0EM56_9BACT</name>
<proteinExistence type="inferred from homology"/>
<evidence type="ECO:0000313" key="20">
    <source>
        <dbReference type="EMBL" id="KKQ02200.1"/>
    </source>
</evidence>
<dbReference type="GO" id="GO:0009252">
    <property type="term" value="P:peptidoglycan biosynthetic process"/>
    <property type="evidence" value="ECO:0007669"/>
    <property type="project" value="UniProtKB-KW"/>
</dbReference>
<dbReference type="AlphaFoldDB" id="A0A0G0EM56"/>
<keyword evidence="8" id="KW-0808">Transferase</keyword>
<dbReference type="SUPFAM" id="SSF56601">
    <property type="entry name" value="beta-lactamase/transpeptidase-like"/>
    <property type="match status" value="1"/>
</dbReference>
<evidence type="ECO:0000313" key="21">
    <source>
        <dbReference type="Proteomes" id="UP000034344"/>
    </source>
</evidence>
<dbReference type="GO" id="GO:0008658">
    <property type="term" value="F:penicillin binding"/>
    <property type="evidence" value="ECO:0007669"/>
    <property type="project" value="InterPro"/>
</dbReference>
<dbReference type="GO" id="GO:0071555">
    <property type="term" value="P:cell wall organization"/>
    <property type="evidence" value="ECO:0007669"/>
    <property type="project" value="UniProtKB-KW"/>
</dbReference>
<evidence type="ECO:0000256" key="11">
    <source>
        <dbReference type="ARBA" id="ARBA00022984"/>
    </source>
</evidence>
<gene>
    <name evidence="20" type="ORF">US11_C0001G0159</name>
</gene>
<accession>A0A0G0EM56</accession>
<keyword evidence="10" id="KW-0133">Cell shape</keyword>
<comment type="similarity">
    <text evidence="2">In the C-terminal section; belongs to the transpeptidase family.</text>
</comment>
<dbReference type="GO" id="GO:0008360">
    <property type="term" value="P:regulation of cell shape"/>
    <property type="evidence" value="ECO:0007669"/>
    <property type="project" value="UniProtKB-KW"/>
</dbReference>
<evidence type="ECO:0000256" key="10">
    <source>
        <dbReference type="ARBA" id="ARBA00022960"/>
    </source>
</evidence>
<dbReference type="NCBIfam" id="TIGR02074">
    <property type="entry name" value="PBP_1a_fam"/>
    <property type="match status" value="1"/>
</dbReference>
<dbReference type="InterPro" id="IPR012338">
    <property type="entry name" value="Beta-lactam/transpept-like"/>
</dbReference>
<dbReference type="EMBL" id="LBRS01000001">
    <property type="protein sequence ID" value="KKQ02200.1"/>
    <property type="molecule type" value="Genomic_DNA"/>
</dbReference>
<keyword evidence="11" id="KW-0573">Peptidoglycan synthesis</keyword>
<keyword evidence="6" id="KW-0645">Protease</keyword>
<evidence type="ECO:0000256" key="3">
    <source>
        <dbReference type="ARBA" id="ARBA00007739"/>
    </source>
</evidence>
<evidence type="ECO:0000256" key="12">
    <source>
        <dbReference type="ARBA" id="ARBA00023136"/>
    </source>
</evidence>
<dbReference type="GO" id="GO:0009002">
    <property type="term" value="F:serine-type D-Ala-D-Ala carboxypeptidase activity"/>
    <property type="evidence" value="ECO:0007669"/>
    <property type="project" value="UniProtKB-EC"/>
</dbReference>
<comment type="catalytic activity">
    <reaction evidence="15">
        <text>Preferential cleavage: (Ac)2-L-Lys-D-Ala-|-D-Ala. Also transpeptidation of peptidyl-alanyl moieties that are N-acyl substituents of D-alanine.</text>
        <dbReference type="EC" id="3.4.16.4"/>
    </reaction>
</comment>
<comment type="subcellular location">
    <subcellularLocation>
        <location evidence="1">Cell membrane</location>
    </subcellularLocation>
</comment>
<evidence type="ECO:0000256" key="16">
    <source>
        <dbReference type="ARBA" id="ARBA00049902"/>
    </source>
</evidence>
<dbReference type="SUPFAM" id="SSF53955">
    <property type="entry name" value="Lysozyme-like"/>
    <property type="match status" value="1"/>
</dbReference>
<keyword evidence="17" id="KW-0812">Transmembrane</keyword>
<reference evidence="20 21" key="1">
    <citation type="journal article" date="2015" name="Nature">
        <title>rRNA introns, odd ribosomes, and small enigmatic genomes across a large radiation of phyla.</title>
        <authorList>
            <person name="Brown C.T."/>
            <person name="Hug L.A."/>
            <person name="Thomas B.C."/>
            <person name="Sharon I."/>
            <person name="Castelle C.J."/>
            <person name="Singh A."/>
            <person name="Wilkins M.J."/>
            <person name="Williams K.H."/>
            <person name="Banfield J.F."/>
        </authorList>
    </citation>
    <scope>NUCLEOTIDE SEQUENCE [LARGE SCALE GENOMIC DNA]</scope>
</reference>
<evidence type="ECO:0000256" key="8">
    <source>
        <dbReference type="ARBA" id="ARBA00022679"/>
    </source>
</evidence>
<comment type="catalytic activity">
    <reaction evidence="16">
        <text>[GlcNAc-(1-&gt;4)-Mur2Ac(oyl-L-Ala-gamma-D-Glu-L-Lys-D-Ala-D-Ala)](n)-di-trans,octa-cis-undecaprenyl diphosphate + beta-D-GlcNAc-(1-&gt;4)-Mur2Ac(oyl-L-Ala-gamma-D-Glu-L-Lys-D-Ala-D-Ala)-di-trans,octa-cis-undecaprenyl diphosphate = [GlcNAc-(1-&gt;4)-Mur2Ac(oyl-L-Ala-gamma-D-Glu-L-Lys-D-Ala-D-Ala)](n+1)-di-trans,octa-cis-undecaprenyl diphosphate + di-trans,octa-cis-undecaprenyl diphosphate + H(+)</text>
        <dbReference type="Rhea" id="RHEA:23708"/>
        <dbReference type="Rhea" id="RHEA-COMP:9602"/>
        <dbReference type="Rhea" id="RHEA-COMP:9603"/>
        <dbReference type="ChEBI" id="CHEBI:15378"/>
        <dbReference type="ChEBI" id="CHEBI:58405"/>
        <dbReference type="ChEBI" id="CHEBI:60033"/>
        <dbReference type="ChEBI" id="CHEBI:78435"/>
        <dbReference type="EC" id="2.4.99.28"/>
    </reaction>
</comment>
<evidence type="ECO:0000256" key="4">
    <source>
        <dbReference type="ARBA" id="ARBA00022475"/>
    </source>
</evidence>
<keyword evidence="5" id="KW-0121">Carboxypeptidase</keyword>
<feature type="domain" description="Penicillin-binding protein transpeptidase" evidence="18">
    <location>
        <begin position="429"/>
        <end position="709"/>
    </location>
</feature>
<keyword evidence="14" id="KW-0961">Cell wall biogenesis/degradation</keyword>
<keyword evidence="9" id="KW-0378">Hydrolase</keyword>
<dbReference type="InterPro" id="IPR023346">
    <property type="entry name" value="Lysozyme-like_dom_sf"/>
</dbReference>
<evidence type="ECO:0000256" key="7">
    <source>
        <dbReference type="ARBA" id="ARBA00022676"/>
    </source>
</evidence>
<evidence type="ECO:0000259" key="18">
    <source>
        <dbReference type="Pfam" id="PF00905"/>
    </source>
</evidence>
<dbReference type="Pfam" id="PF00912">
    <property type="entry name" value="Transgly"/>
    <property type="match status" value="1"/>
</dbReference>
<dbReference type="FunFam" id="1.10.3810.10:FF:000001">
    <property type="entry name" value="Penicillin-binding protein 1A"/>
    <property type="match status" value="1"/>
</dbReference>
<dbReference type="GO" id="GO:0006508">
    <property type="term" value="P:proteolysis"/>
    <property type="evidence" value="ECO:0007669"/>
    <property type="project" value="UniProtKB-KW"/>
</dbReference>
<organism evidence="20 21">
    <name type="scientific">Candidatus Roizmanbacteria bacterium GW2011_GWA2_36_23</name>
    <dbReference type="NCBI Taxonomy" id="1618480"/>
    <lineage>
        <taxon>Bacteria</taxon>
        <taxon>Candidatus Roizmaniibacteriota</taxon>
    </lineage>
</organism>
<dbReference type="Gene3D" id="3.40.710.10">
    <property type="entry name" value="DD-peptidase/beta-lactamase superfamily"/>
    <property type="match status" value="1"/>
</dbReference>
<dbReference type="Pfam" id="PF00905">
    <property type="entry name" value="Transpeptidase"/>
    <property type="match status" value="1"/>
</dbReference>
<dbReference type="Gene3D" id="1.10.3810.10">
    <property type="entry name" value="Biosynthetic peptidoglycan transglycosylase-like"/>
    <property type="match status" value="1"/>
</dbReference>
<dbReference type="Proteomes" id="UP000034344">
    <property type="component" value="Unassembled WGS sequence"/>
</dbReference>
<evidence type="ECO:0000256" key="5">
    <source>
        <dbReference type="ARBA" id="ARBA00022645"/>
    </source>
</evidence>
<evidence type="ECO:0000256" key="15">
    <source>
        <dbReference type="ARBA" id="ARBA00034000"/>
    </source>
</evidence>
<evidence type="ECO:0000259" key="19">
    <source>
        <dbReference type="Pfam" id="PF00912"/>
    </source>
</evidence>
<dbReference type="InterPro" id="IPR036950">
    <property type="entry name" value="PBP_transglycosylase"/>
</dbReference>
<dbReference type="GO" id="GO:0008955">
    <property type="term" value="F:peptidoglycan glycosyltransferase activity"/>
    <property type="evidence" value="ECO:0007669"/>
    <property type="project" value="UniProtKB-EC"/>
</dbReference>
<protein>
    <submittedName>
        <fullName evidence="20">Penicillin-binding protein, 1A family</fullName>
    </submittedName>
</protein>
<evidence type="ECO:0000256" key="2">
    <source>
        <dbReference type="ARBA" id="ARBA00007090"/>
    </source>
</evidence>
<dbReference type="InterPro" id="IPR050396">
    <property type="entry name" value="Glycosyltr_51/Transpeptidase"/>
</dbReference>
<dbReference type="InterPro" id="IPR001264">
    <property type="entry name" value="Glyco_trans_51"/>
</dbReference>
<keyword evidence="17" id="KW-1133">Transmembrane helix</keyword>
<sequence length="767" mass="86691">MNKGFIANIFFKFVLFLVKAVIFIGEIPKQVVLLPIKILTFVLKKITLPIISKKNYTHLRLNFQQRIHIYRKKFNKFFTKLRQPKTDRLPQVKIQKPQYIIKEKIVYQKRTDSLTLKLKFLIIGSIVTMVAVFVYQTYIFAKGLPVPSSIGKINYALSSHLFDRNGKLLYEFFREQNRTPVKLKELPAYVYQATVAIEDKDFYKHNGVSVVSGILRASRETILKKSIQGGSTITQQLVKSALLTPERTIQRKIKEIILALWSERIFTKNQILEMYLNQVPYGGSSYGIEEAAKTYFGKKAKELNLEEAAFLAGLPQAPSLYSPYNNPDLAKKRRNDVLNAMWQQKYIDKKTKDNSQNSQLNLIALRNNIKAPHFVFYTKSNLETYFGVSQVEEGGLRVITSLDLDIQEETEKILREELDKIKNLNVQNGAVLVTKPSTGEILAMVGSADYFNLPSGAFNVTTALRQPGSAIKPIMYSLALQKGFTAASIIDDSPVVFQISGSEAYRPVNYDARFHGKIPLRYALANSYNIPAVKTLNIIGVDNFIRYAQNMGIDTWTDTNRYGLSLTLGGGEVTMIDMAEAFGVFANSGYKVPLSAYLRVEGSAGEIIRELRPIRIREINSGIAYIISDILSDNFARQWAFGSRSQLEIPGYQVAVKTGTTNDKKDNWTIGYTPEFMVVVWVGNNDNSPMHPQLASGVTGAAPIWNRVMSFVLKNYSSESKWFSKPEDLLEKNCFFGRKEYFIKGTENNLSCKESSFGVTPTPTPNP</sequence>
<evidence type="ECO:0000256" key="17">
    <source>
        <dbReference type="SAM" id="Phobius"/>
    </source>
</evidence>
<evidence type="ECO:0000256" key="6">
    <source>
        <dbReference type="ARBA" id="ARBA00022670"/>
    </source>
</evidence>
<keyword evidence="4" id="KW-1003">Cell membrane</keyword>
<evidence type="ECO:0000256" key="13">
    <source>
        <dbReference type="ARBA" id="ARBA00023268"/>
    </source>
</evidence>
<dbReference type="STRING" id="1618480.US11_C0001G0159"/>
<evidence type="ECO:0000256" key="14">
    <source>
        <dbReference type="ARBA" id="ARBA00023316"/>
    </source>
</evidence>
<comment type="similarity">
    <text evidence="3">In the N-terminal section; belongs to the glycosyltransferase 51 family.</text>
</comment>
<evidence type="ECO:0000256" key="1">
    <source>
        <dbReference type="ARBA" id="ARBA00004236"/>
    </source>
</evidence>
<comment type="caution">
    <text evidence="20">The sequence shown here is derived from an EMBL/GenBank/DDBJ whole genome shotgun (WGS) entry which is preliminary data.</text>
</comment>
<feature type="domain" description="Glycosyl transferase family 51" evidence="19">
    <location>
        <begin position="166"/>
        <end position="341"/>
    </location>
</feature>
<dbReference type="GO" id="GO:0030288">
    <property type="term" value="C:outer membrane-bounded periplasmic space"/>
    <property type="evidence" value="ECO:0007669"/>
    <property type="project" value="TreeGrafter"/>
</dbReference>
<dbReference type="PATRIC" id="fig|1618480.3.peg.167"/>
<dbReference type="PANTHER" id="PTHR32282:SF11">
    <property type="entry name" value="PENICILLIN-BINDING PROTEIN 1B"/>
    <property type="match status" value="1"/>
</dbReference>
<dbReference type="GO" id="GO:0005886">
    <property type="term" value="C:plasma membrane"/>
    <property type="evidence" value="ECO:0007669"/>
    <property type="project" value="UniProtKB-SubCell"/>
</dbReference>
<feature type="transmembrane region" description="Helical" evidence="17">
    <location>
        <begin position="5"/>
        <end position="25"/>
    </location>
</feature>
<keyword evidence="12 17" id="KW-0472">Membrane</keyword>
<keyword evidence="13" id="KW-0511">Multifunctional enzyme</keyword>